<name>A0ABN5U6E2_9BACI</name>
<accession>A0ABN5U6E2</accession>
<evidence type="ECO:0000259" key="3">
    <source>
        <dbReference type="Pfam" id="PF00391"/>
    </source>
</evidence>
<dbReference type="PANTHER" id="PTHR43615">
    <property type="entry name" value="PHOSPHOENOLPYRUVATE SYNTHASE-RELATED"/>
    <property type="match status" value="1"/>
</dbReference>
<dbReference type="Proteomes" id="UP000272492">
    <property type="component" value="Chromosome"/>
</dbReference>
<dbReference type="Gene3D" id="3.30.1490.20">
    <property type="entry name" value="ATP-grasp fold, A domain"/>
    <property type="match status" value="1"/>
</dbReference>
<dbReference type="InterPro" id="IPR036637">
    <property type="entry name" value="Phosphohistidine_dom_sf"/>
</dbReference>
<evidence type="ECO:0000313" key="6">
    <source>
        <dbReference type="Proteomes" id="UP000272492"/>
    </source>
</evidence>
<dbReference type="InterPro" id="IPR008279">
    <property type="entry name" value="PEP-util_enz_mobile_dom"/>
</dbReference>
<dbReference type="PANTHER" id="PTHR43615:SF1">
    <property type="entry name" value="PPDK_N DOMAIN-CONTAINING PROTEIN"/>
    <property type="match status" value="1"/>
</dbReference>
<dbReference type="NCBIfam" id="NF004879">
    <property type="entry name" value="PRK06241.1-4"/>
    <property type="match status" value="1"/>
</dbReference>
<feature type="domain" description="PEP-utilising enzyme mobile" evidence="3">
    <location>
        <begin position="792"/>
        <end position="863"/>
    </location>
</feature>
<dbReference type="InterPro" id="IPR013815">
    <property type="entry name" value="ATP_grasp_subdomain_1"/>
</dbReference>
<dbReference type="NCBIfam" id="NF041857">
    <property type="entry name" value="RIF_Ptrans_rph"/>
    <property type="match status" value="1"/>
</dbReference>
<dbReference type="Gene3D" id="3.50.30.10">
    <property type="entry name" value="Phosphohistidine domain"/>
    <property type="match status" value="1"/>
</dbReference>
<dbReference type="InterPro" id="IPR051549">
    <property type="entry name" value="PEP_Utilizing_Enz"/>
</dbReference>
<dbReference type="GO" id="GO:0008986">
    <property type="term" value="F:pyruvate, water dikinase activity"/>
    <property type="evidence" value="ECO:0007669"/>
    <property type="project" value="UniProtKB-EC"/>
</dbReference>
<dbReference type="EC" id="2.7.9.2" evidence="5"/>
<feature type="domain" description="Pyruvate phosphate dikinase AMP/ATP-binding" evidence="4">
    <location>
        <begin position="17"/>
        <end position="315"/>
    </location>
</feature>
<gene>
    <name evidence="5" type="primary">ppsA</name>
    <name evidence="5" type="ORF">EJW27_12235</name>
</gene>
<keyword evidence="1" id="KW-0175">Coiled coil</keyword>
<feature type="coiled-coil region" evidence="1">
    <location>
        <begin position="48"/>
        <end position="82"/>
    </location>
</feature>
<dbReference type="EMBL" id="CP034548">
    <property type="protein sequence ID" value="AZQ47278.1"/>
    <property type="molecule type" value="Genomic_DNA"/>
</dbReference>
<feature type="region of interest" description="Disordered" evidence="2">
    <location>
        <begin position="414"/>
        <end position="433"/>
    </location>
</feature>
<dbReference type="SUPFAM" id="SSF52009">
    <property type="entry name" value="Phosphohistidine domain"/>
    <property type="match status" value="1"/>
</dbReference>
<dbReference type="NCBIfam" id="NF004877">
    <property type="entry name" value="PRK06241.1-2"/>
    <property type="match status" value="1"/>
</dbReference>
<proteinExistence type="predicted"/>
<dbReference type="Pfam" id="PF00391">
    <property type="entry name" value="PEP-utilizers"/>
    <property type="match status" value="1"/>
</dbReference>
<organism evidence="5 6">
    <name type="scientific">Bacillus albus</name>
    <dbReference type="NCBI Taxonomy" id="2026189"/>
    <lineage>
        <taxon>Bacteria</taxon>
        <taxon>Bacillati</taxon>
        <taxon>Bacillota</taxon>
        <taxon>Bacilli</taxon>
        <taxon>Bacillales</taxon>
        <taxon>Bacillaceae</taxon>
        <taxon>Bacillus</taxon>
        <taxon>Bacillus cereus group</taxon>
    </lineage>
</organism>
<evidence type="ECO:0000256" key="2">
    <source>
        <dbReference type="SAM" id="MobiDB-lite"/>
    </source>
</evidence>
<keyword evidence="5" id="KW-0808">Transferase</keyword>
<evidence type="ECO:0000313" key="5">
    <source>
        <dbReference type="EMBL" id="AZQ47278.1"/>
    </source>
</evidence>
<evidence type="ECO:0000256" key="1">
    <source>
        <dbReference type="SAM" id="Coils"/>
    </source>
</evidence>
<dbReference type="SUPFAM" id="SSF56059">
    <property type="entry name" value="Glutathione synthetase ATP-binding domain-like"/>
    <property type="match status" value="1"/>
</dbReference>
<sequence>MSSFVLDFQEIENTQLSLVGGKGLNLGELSSVQGIQVPEGFCVTTVGYEKAIEQNEELQTLLQQLTKLKKEERAQIGEMSKKIREVIMEVEIPVDVVEAVTHYLSCFGNEHAYAVRSSATAEDLPYASFAGQQDTYLNIIGKEAILQHVRKCWASLFTERAVTYRMQNGFEHNQVSICVVVQKMVFPEASGILFTADPVTSNRKVLSIDASFGLGEALVSGLVSADNYKVKEGEITETMIATKKIAIYAVKEGGTETKQIDPAQQKLQTLSEQQILQLASIGRQIEAYFGCPQDIEWCLAHNTFYIVQSRPITALYPIPEENDGGNHVYISVGHQQMMTDAMKPLGLSFFLLTTNAPMRKAGGRLFVDATQQLASTASRDYLINTLGKSDPLVRDALTTIIERDNFITLLPDDEKEKSVSKRKQPANSQPEIENDPAIVTNLIQNSEASIKELKRNMQTKLGTDVLDFILEDIQQLKKVLFNPQSIAIIMAGMNASTWINEKMEQWLGEKNAADTLSQSVQNNITSEMGLALMDVADAIRPYPEVIAYLQHVEDDSFLDELVQYKGGEKAREAIDAFLNKYGMRCSGEIDITKTRWCEKPTTIIPMILNNIRDFEAGASKQKFEKGLQEALNKEEELLERLQHLPKGKQKVEETKRMLRNIRNCIGYREYPKYGMINRYFIYKQALLKEAEQLVQSGVIRKVDDIYYLTFEELHEVVRTNKLDYKLIQKQKNDYKLYEKLTPPRIMTSDGEIVTGKYKRENLPADAIVGLPVSSGVIEGRARVILNMEEANLEEGDILVTAFTDPGWTPLFVSIKGLVTEVGGLMTHGAVIAREYGLPAVVGVENATKLIKDGQRIRVHGTEGYIEVL</sequence>
<dbReference type="NCBIfam" id="NF004878">
    <property type="entry name" value="PRK06241.1-3"/>
    <property type="match status" value="1"/>
</dbReference>
<reference evidence="5 6" key="1">
    <citation type="submission" date="2018-12" db="EMBL/GenBank/DDBJ databases">
        <authorList>
            <person name="Wang H."/>
            <person name="Peng S."/>
            <person name="Yu X."/>
            <person name="Li X."/>
        </authorList>
    </citation>
    <scope>NUCLEOTIDE SEQUENCE [LARGE SCALE GENOMIC DNA]</scope>
    <source>
        <strain evidence="5 6">PFYN01</strain>
    </source>
</reference>
<protein>
    <submittedName>
        <fullName evidence="5">Phosphoenolpyruvate synthase</fullName>
        <ecNumber evidence="5">2.7.9.2</ecNumber>
    </submittedName>
</protein>
<keyword evidence="6" id="KW-1185">Reference proteome</keyword>
<dbReference type="Pfam" id="PF01326">
    <property type="entry name" value="PPDK_N"/>
    <property type="match status" value="1"/>
</dbReference>
<dbReference type="InterPro" id="IPR002192">
    <property type="entry name" value="PPDK_AMP/ATP-bd"/>
</dbReference>
<evidence type="ECO:0000259" key="4">
    <source>
        <dbReference type="Pfam" id="PF01326"/>
    </source>
</evidence>
<dbReference type="Gene3D" id="3.30.470.20">
    <property type="entry name" value="ATP-grasp fold, B domain"/>
    <property type="match status" value="1"/>
</dbReference>